<dbReference type="InterPro" id="IPR017930">
    <property type="entry name" value="Myb_dom"/>
</dbReference>
<keyword evidence="8" id="KW-1185">Reference proteome</keyword>
<dbReference type="InterPro" id="IPR009057">
    <property type="entry name" value="Homeodomain-like_sf"/>
</dbReference>
<proteinExistence type="predicted"/>
<name>A0ABR2HEG7_9EUKA</name>
<dbReference type="InterPro" id="IPR051575">
    <property type="entry name" value="Myb-like_DNA-bd"/>
</dbReference>
<dbReference type="PANTHER" id="PTHR46621">
    <property type="entry name" value="SNRNA-ACTIVATING PROTEIN COMPLEX SUBUNIT 4"/>
    <property type="match status" value="1"/>
</dbReference>
<keyword evidence="2" id="KW-0238">DNA-binding</keyword>
<evidence type="ECO:0000256" key="3">
    <source>
        <dbReference type="ARBA" id="ARBA00023163"/>
    </source>
</evidence>
<dbReference type="InterPro" id="IPR001005">
    <property type="entry name" value="SANT/Myb"/>
</dbReference>
<feature type="domain" description="HTH myb-type" evidence="6">
    <location>
        <begin position="78"/>
        <end position="133"/>
    </location>
</feature>
<dbReference type="PANTHER" id="PTHR46621:SF1">
    <property type="entry name" value="SNRNA-ACTIVATING PROTEIN COMPLEX SUBUNIT 4"/>
    <property type="match status" value="1"/>
</dbReference>
<organism evidence="7 8">
    <name type="scientific">Tritrichomonas musculus</name>
    <dbReference type="NCBI Taxonomy" id="1915356"/>
    <lineage>
        <taxon>Eukaryota</taxon>
        <taxon>Metamonada</taxon>
        <taxon>Parabasalia</taxon>
        <taxon>Tritrichomonadida</taxon>
        <taxon>Tritrichomonadidae</taxon>
        <taxon>Tritrichomonas</taxon>
    </lineage>
</organism>
<feature type="domain" description="HTH myb-type" evidence="6">
    <location>
        <begin position="135"/>
        <end position="184"/>
    </location>
</feature>
<evidence type="ECO:0000259" key="5">
    <source>
        <dbReference type="PROSITE" id="PS50090"/>
    </source>
</evidence>
<keyword evidence="1" id="KW-0805">Transcription regulation</keyword>
<gene>
    <name evidence="7" type="ORF">M9Y10_021302</name>
</gene>
<keyword evidence="3" id="KW-0804">Transcription</keyword>
<reference evidence="7 8" key="1">
    <citation type="submission" date="2024-04" db="EMBL/GenBank/DDBJ databases">
        <title>Tritrichomonas musculus Genome.</title>
        <authorList>
            <person name="Alves-Ferreira E."/>
            <person name="Grigg M."/>
            <person name="Lorenzi H."/>
            <person name="Galac M."/>
        </authorList>
    </citation>
    <scope>NUCLEOTIDE SEQUENCE [LARGE SCALE GENOMIC DNA]</scope>
    <source>
        <strain evidence="7 8">EAF2021</strain>
    </source>
</reference>
<evidence type="ECO:0000256" key="1">
    <source>
        <dbReference type="ARBA" id="ARBA00023015"/>
    </source>
</evidence>
<keyword evidence="4" id="KW-0539">Nucleus</keyword>
<evidence type="ECO:0000256" key="4">
    <source>
        <dbReference type="ARBA" id="ARBA00023242"/>
    </source>
</evidence>
<dbReference type="SMART" id="SM00717">
    <property type="entry name" value="SANT"/>
    <property type="match status" value="2"/>
</dbReference>
<dbReference type="SUPFAM" id="SSF46689">
    <property type="entry name" value="Homeodomain-like"/>
    <property type="match status" value="1"/>
</dbReference>
<protein>
    <recommendedName>
        <fullName evidence="9">Myb-like DNA-binding domain containing protein</fullName>
    </recommendedName>
</protein>
<accession>A0ABR2HEG7</accession>
<dbReference type="PROSITE" id="PS50090">
    <property type="entry name" value="MYB_LIKE"/>
    <property type="match status" value="2"/>
</dbReference>
<dbReference type="PROSITE" id="PS51294">
    <property type="entry name" value="HTH_MYB"/>
    <property type="match status" value="2"/>
</dbReference>
<sequence>MSLNPTIMITKNSLELQSKTEKQQKIGPQSNDLNRFLLLSHLDKCGKLPFTQGKKKISSEQAILKESLKMLDRKFHHNYSKQRVPFSVDEDNKLKKLVEKYGKQNWNSISSFMSNRTAKQCRDRYCNYLNPGIFHGEWANEEDELLIKLFNEKGPKWSCIQKFFPYRSTNSIKNRWQFFLCRQNRTFNQPRQKISFGNVIDKESKFIEKENKMAEDMDFDFIDNYENEWLAFD</sequence>
<evidence type="ECO:0000313" key="8">
    <source>
        <dbReference type="Proteomes" id="UP001470230"/>
    </source>
</evidence>
<dbReference type="CDD" id="cd00167">
    <property type="entry name" value="SANT"/>
    <property type="match status" value="2"/>
</dbReference>
<dbReference type="Pfam" id="PF13921">
    <property type="entry name" value="Myb_DNA-bind_6"/>
    <property type="match status" value="1"/>
</dbReference>
<evidence type="ECO:0000313" key="7">
    <source>
        <dbReference type="EMBL" id="KAK8845121.1"/>
    </source>
</evidence>
<dbReference type="Proteomes" id="UP001470230">
    <property type="component" value="Unassembled WGS sequence"/>
</dbReference>
<dbReference type="EMBL" id="JAPFFF010000031">
    <property type="protein sequence ID" value="KAK8845121.1"/>
    <property type="molecule type" value="Genomic_DNA"/>
</dbReference>
<feature type="domain" description="Myb-like" evidence="5">
    <location>
        <begin position="78"/>
        <end position="129"/>
    </location>
</feature>
<feature type="domain" description="Myb-like" evidence="5">
    <location>
        <begin position="130"/>
        <end position="180"/>
    </location>
</feature>
<evidence type="ECO:0000256" key="2">
    <source>
        <dbReference type="ARBA" id="ARBA00023125"/>
    </source>
</evidence>
<comment type="caution">
    <text evidence="7">The sequence shown here is derived from an EMBL/GenBank/DDBJ whole genome shotgun (WGS) entry which is preliminary data.</text>
</comment>
<evidence type="ECO:0008006" key="9">
    <source>
        <dbReference type="Google" id="ProtNLM"/>
    </source>
</evidence>
<evidence type="ECO:0000259" key="6">
    <source>
        <dbReference type="PROSITE" id="PS51294"/>
    </source>
</evidence>
<dbReference type="Gene3D" id="1.10.10.60">
    <property type="entry name" value="Homeodomain-like"/>
    <property type="match status" value="2"/>
</dbReference>